<dbReference type="KEGG" id="sqz:FQU76_29745"/>
<sequence>MRQWTTNHPGQIRWHRWPSSDKTALVNNLPPLPGPLPVPVPDPRARTLVLDYAGMHALVADLVLPEGASMYVMSALETSRELIRHSYFRYEFATVAVTHSLFALEHVLAERLATNDPLHDMIARAADVGLITAALAAELDRSQLLRDKLAQGSQSSAALPPLQALAMVRAVFDAVSLLLHPPAAAQATAADMGGARPDSGLAQLWEDHLRAPFPAGFRGVDLDGVDLTLLDSGAAGLVHRELNGGLDDSGIASLWGCITDLDKIVPLVNEEYCASYFTRLRTMAQVIAARHIPAAT</sequence>
<proteinExistence type="predicted"/>
<evidence type="ECO:0000313" key="2">
    <source>
        <dbReference type="Proteomes" id="UP000320580"/>
    </source>
</evidence>
<keyword evidence="2" id="KW-1185">Reference proteome</keyword>
<gene>
    <name evidence="1" type="ORF">FQU76_29745</name>
</gene>
<organism evidence="1 2">
    <name type="scientific">Streptomyces qinzhouensis</name>
    <dbReference type="NCBI Taxonomy" id="2599401"/>
    <lineage>
        <taxon>Bacteria</taxon>
        <taxon>Bacillati</taxon>
        <taxon>Actinomycetota</taxon>
        <taxon>Actinomycetes</taxon>
        <taxon>Kitasatosporales</taxon>
        <taxon>Streptomycetaceae</taxon>
        <taxon>Streptomyces</taxon>
    </lineage>
</organism>
<dbReference type="AlphaFoldDB" id="A0A5B8JI42"/>
<protein>
    <submittedName>
        <fullName evidence="1">Uncharacterized protein</fullName>
    </submittedName>
</protein>
<accession>A0A5B8JI42</accession>
<dbReference type="EMBL" id="CP042266">
    <property type="protein sequence ID" value="QDY80024.1"/>
    <property type="molecule type" value="Genomic_DNA"/>
</dbReference>
<reference evidence="1 2" key="1">
    <citation type="submission" date="2019-07" db="EMBL/GenBank/DDBJ databases">
        <authorList>
            <person name="Zhu P."/>
        </authorList>
    </citation>
    <scope>NUCLEOTIDE SEQUENCE [LARGE SCALE GENOMIC DNA]</scope>
    <source>
        <strain evidence="1 2">SSL-25</strain>
    </source>
</reference>
<dbReference type="OrthoDB" id="3478973at2"/>
<evidence type="ECO:0000313" key="1">
    <source>
        <dbReference type="EMBL" id="QDY80024.1"/>
    </source>
</evidence>
<name>A0A5B8JI42_9ACTN</name>
<dbReference type="Proteomes" id="UP000320580">
    <property type="component" value="Chromosome"/>
</dbReference>